<keyword evidence="1" id="KW-0677">Repeat</keyword>
<dbReference type="GO" id="GO:0005524">
    <property type="term" value="F:ATP binding"/>
    <property type="evidence" value="ECO:0007669"/>
    <property type="project" value="UniProtKB-KW"/>
</dbReference>
<evidence type="ECO:0000256" key="1">
    <source>
        <dbReference type="ARBA" id="ARBA00022737"/>
    </source>
</evidence>
<dbReference type="Gene3D" id="3.40.50.300">
    <property type="entry name" value="P-loop containing nucleotide triphosphate hydrolases"/>
    <property type="match status" value="2"/>
</dbReference>
<dbReference type="Proteomes" id="UP000521922">
    <property type="component" value="Unassembled WGS sequence"/>
</dbReference>
<keyword evidence="3 5" id="KW-0067">ATP-binding</keyword>
<reference evidence="5 6" key="1">
    <citation type="submission" date="2020-07" db="EMBL/GenBank/DDBJ databases">
        <title>Sequencing the genomes of 1000 actinobacteria strains.</title>
        <authorList>
            <person name="Klenk H.-P."/>
        </authorList>
    </citation>
    <scope>NUCLEOTIDE SEQUENCE [LARGE SCALE GENOMIC DNA]</scope>
    <source>
        <strain evidence="5 6">DSM 7487</strain>
    </source>
</reference>
<dbReference type="SMART" id="SM00382">
    <property type="entry name" value="AAA"/>
    <property type="match status" value="2"/>
</dbReference>
<dbReference type="PROSITE" id="PS50893">
    <property type="entry name" value="ABC_TRANSPORTER_2"/>
    <property type="match status" value="2"/>
</dbReference>
<feature type="domain" description="ABC transporter" evidence="4">
    <location>
        <begin position="11"/>
        <end position="267"/>
    </location>
</feature>
<dbReference type="CDD" id="cd03221">
    <property type="entry name" value="ABCF_EF-3"/>
    <property type="match status" value="1"/>
</dbReference>
<dbReference type="FunFam" id="3.40.50.300:FF:000011">
    <property type="entry name" value="Putative ABC transporter ATP-binding component"/>
    <property type="match status" value="1"/>
</dbReference>
<comment type="caution">
    <text evidence="5">The sequence shown here is derived from an EMBL/GenBank/DDBJ whole genome shotgun (WGS) entry which is preliminary data.</text>
</comment>
<sequence>MPTTARTTTSLSLRGVSKGYDHVSVLEGLTLTLTPGVVTGVVGENGCGKSTLLRVLAGVEPVDAGRVVATADGGLGHLPQDAGAPSRTAVGAVLDAALADLTALRTRMRDLEALMTGPDAASVLAEYGDLQTAFELRGGYEADTRLEQSLAGLGLPRLDRDREVGTLSGGQRSRLHLAALLAAGPEVLLLDEPTNHLDAAAVRWLEDHLRSRTGTTVVVSHDRDFLDAVARELVEVDPHHEHGVARYPGPYADYLLAKAAERRRWEQARAGWEAEVERLRTTGDVQARDVNHARARKDNDKMQHDYRGERVQESIAARVRANAEKLRRLQEAEVPRPPEPLRFTAPPGASGRRGGLRAEGVGVTGRLAPVDVHLGPTDRLLVTGPNGAGKSTLLEVLAGTLAPGTGTVRRRGRVGLLRQDPATDHGGRTVLATFASGRAGSAEEHARTLLRTGLFDRERLGVAVGKLSTGGRRRLDLARLLADRHDVLLLDEPTNHLAPQLVEELEAAIDAFAGAVVVVSHDRRFRRTFRGDVLELGAWGAGA</sequence>
<feature type="domain" description="ABC transporter" evidence="4">
    <location>
        <begin position="351"/>
        <end position="543"/>
    </location>
</feature>
<keyword evidence="2" id="KW-0547">Nucleotide-binding</keyword>
<dbReference type="InterPro" id="IPR050611">
    <property type="entry name" value="ABCF"/>
</dbReference>
<dbReference type="SUPFAM" id="SSF52540">
    <property type="entry name" value="P-loop containing nucleoside triphosphate hydrolases"/>
    <property type="match status" value="2"/>
</dbReference>
<dbReference type="InterPro" id="IPR003593">
    <property type="entry name" value="AAA+_ATPase"/>
</dbReference>
<dbReference type="Pfam" id="PF00005">
    <property type="entry name" value="ABC_tran"/>
    <property type="match status" value="2"/>
</dbReference>
<name>A0A7Y9DP00_9ACTN</name>
<dbReference type="RefSeq" id="WP_425491520.1">
    <property type="nucleotide sequence ID" value="NZ_BAAAGN010000030.1"/>
</dbReference>
<evidence type="ECO:0000259" key="4">
    <source>
        <dbReference type="PROSITE" id="PS50893"/>
    </source>
</evidence>
<evidence type="ECO:0000313" key="5">
    <source>
        <dbReference type="EMBL" id="NYD24138.1"/>
    </source>
</evidence>
<organism evidence="5 6">
    <name type="scientific">Kineococcus aurantiacus</name>
    <dbReference type="NCBI Taxonomy" id="37633"/>
    <lineage>
        <taxon>Bacteria</taxon>
        <taxon>Bacillati</taxon>
        <taxon>Actinomycetota</taxon>
        <taxon>Actinomycetes</taxon>
        <taxon>Kineosporiales</taxon>
        <taxon>Kineosporiaceae</taxon>
        <taxon>Kineococcus</taxon>
    </lineage>
</organism>
<dbReference type="EMBL" id="JACCBB010000001">
    <property type="protein sequence ID" value="NYD24138.1"/>
    <property type="molecule type" value="Genomic_DNA"/>
</dbReference>
<dbReference type="AlphaFoldDB" id="A0A7Y9DP00"/>
<evidence type="ECO:0000313" key="6">
    <source>
        <dbReference type="Proteomes" id="UP000521922"/>
    </source>
</evidence>
<dbReference type="GO" id="GO:0016887">
    <property type="term" value="F:ATP hydrolysis activity"/>
    <property type="evidence" value="ECO:0007669"/>
    <property type="project" value="InterPro"/>
</dbReference>
<evidence type="ECO:0000256" key="2">
    <source>
        <dbReference type="ARBA" id="ARBA00022741"/>
    </source>
</evidence>
<dbReference type="PANTHER" id="PTHR19211:SF14">
    <property type="entry name" value="ATP-BINDING CASSETTE SUB-FAMILY F MEMBER 1"/>
    <property type="match status" value="1"/>
</dbReference>
<dbReference type="InterPro" id="IPR003439">
    <property type="entry name" value="ABC_transporter-like_ATP-bd"/>
</dbReference>
<dbReference type="PANTHER" id="PTHR19211">
    <property type="entry name" value="ATP-BINDING TRANSPORT PROTEIN-RELATED"/>
    <property type="match status" value="1"/>
</dbReference>
<keyword evidence="6" id="KW-1185">Reference proteome</keyword>
<dbReference type="InterPro" id="IPR027417">
    <property type="entry name" value="P-loop_NTPase"/>
</dbReference>
<protein>
    <submittedName>
        <fullName evidence="5">Macrolide transport system ATP-binding/permease protein</fullName>
    </submittedName>
</protein>
<accession>A0A7Y9DP00</accession>
<gene>
    <name evidence="5" type="ORF">BJ968_003678</name>
</gene>
<proteinExistence type="predicted"/>
<evidence type="ECO:0000256" key="3">
    <source>
        <dbReference type="ARBA" id="ARBA00022840"/>
    </source>
</evidence>